<feature type="transmembrane region" description="Helical" evidence="11">
    <location>
        <begin position="129"/>
        <end position="151"/>
    </location>
</feature>
<comment type="similarity">
    <text evidence="11">Belongs to the binding-protein-dependent transport system permease family.</text>
</comment>
<keyword evidence="10 11" id="KW-0472">Membrane</keyword>
<keyword evidence="6" id="KW-0997">Cell inner membrane</keyword>
<evidence type="ECO:0000313" key="14">
    <source>
        <dbReference type="Proteomes" id="UP000786875"/>
    </source>
</evidence>
<keyword evidence="9 11" id="KW-1133">Transmembrane helix</keyword>
<feature type="domain" description="ABC transmembrane type-1" evidence="12">
    <location>
        <begin position="323"/>
        <end position="517"/>
    </location>
</feature>
<comment type="subcellular location">
    <subcellularLocation>
        <location evidence="1">Cell inner membrane</location>
        <topology evidence="1">Multi-pass membrane protein</topology>
    </subcellularLocation>
    <subcellularLocation>
        <location evidence="11">Cell membrane</location>
        <topology evidence="11">Multi-pass membrane protein</topology>
    </subcellularLocation>
</comment>
<feature type="transmembrane region" description="Helical" evidence="11">
    <location>
        <begin position="278"/>
        <end position="302"/>
    </location>
</feature>
<evidence type="ECO:0000256" key="4">
    <source>
        <dbReference type="ARBA" id="ARBA00022448"/>
    </source>
</evidence>
<protein>
    <recommendedName>
        <fullName evidence="3">Thiamine transport system permease protein ThiP</fullName>
    </recommendedName>
</protein>
<evidence type="ECO:0000256" key="1">
    <source>
        <dbReference type="ARBA" id="ARBA00004429"/>
    </source>
</evidence>
<dbReference type="NCBIfam" id="TIGR01253">
    <property type="entry name" value="thiP"/>
    <property type="match status" value="1"/>
</dbReference>
<name>A0ABS5T1I4_9GAMM</name>
<keyword evidence="14" id="KW-1185">Reference proteome</keyword>
<evidence type="ECO:0000259" key="12">
    <source>
        <dbReference type="PROSITE" id="PS50928"/>
    </source>
</evidence>
<evidence type="ECO:0000256" key="2">
    <source>
        <dbReference type="ARBA" id="ARBA00011650"/>
    </source>
</evidence>
<dbReference type="SUPFAM" id="SSF161098">
    <property type="entry name" value="MetI-like"/>
    <property type="match status" value="2"/>
</dbReference>
<feature type="domain" description="ABC transmembrane type-1" evidence="12">
    <location>
        <begin position="48"/>
        <end position="253"/>
    </location>
</feature>
<reference evidence="13 14" key="1">
    <citation type="submission" date="2020-04" db="EMBL/GenBank/DDBJ databases">
        <title>Genome sequencing of Rosenbergiella species.</title>
        <authorList>
            <person name="Alvarez-Perez S."/>
            <person name="Lievens B."/>
        </authorList>
    </citation>
    <scope>NUCLEOTIDE SEQUENCE [LARGE SCALE GENOMIC DNA]</scope>
    <source>
        <strain evidence="13 14">CdVSA20.1</strain>
    </source>
</reference>
<proteinExistence type="inferred from homology"/>
<dbReference type="EMBL" id="JABBFO010000001">
    <property type="protein sequence ID" value="MBT0726161.1"/>
    <property type="molecule type" value="Genomic_DNA"/>
</dbReference>
<evidence type="ECO:0000313" key="13">
    <source>
        <dbReference type="EMBL" id="MBT0726161.1"/>
    </source>
</evidence>
<accession>A0ABS5T1I4</accession>
<evidence type="ECO:0000256" key="11">
    <source>
        <dbReference type="RuleBase" id="RU363032"/>
    </source>
</evidence>
<dbReference type="Gene3D" id="1.10.3720.10">
    <property type="entry name" value="MetI-like"/>
    <property type="match status" value="2"/>
</dbReference>
<evidence type="ECO:0000256" key="6">
    <source>
        <dbReference type="ARBA" id="ARBA00022519"/>
    </source>
</evidence>
<dbReference type="InterPro" id="IPR005947">
    <property type="entry name" value="ThiP_ABC_transpt"/>
</dbReference>
<evidence type="ECO:0000256" key="9">
    <source>
        <dbReference type="ARBA" id="ARBA00022989"/>
    </source>
</evidence>
<feature type="transmembrane region" description="Helical" evidence="11">
    <location>
        <begin position="235"/>
        <end position="257"/>
    </location>
</feature>
<feature type="transmembrane region" description="Helical" evidence="11">
    <location>
        <begin position="188"/>
        <end position="210"/>
    </location>
</feature>
<dbReference type="Pfam" id="PF00528">
    <property type="entry name" value="BPD_transp_1"/>
    <property type="match status" value="2"/>
</dbReference>
<comment type="caution">
    <text evidence="13">The sequence shown here is derived from an EMBL/GenBank/DDBJ whole genome shotgun (WGS) entry which is preliminary data.</text>
</comment>
<organism evidence="13 14">
    <name type="scientific">Rosenbergiella australiborealis</name>
    <dbReference type="NCBI Taxonomy" id="1544696"/>
    <lineage>
        <taxon>Bacteria</taxon>
        <taxon>Pseudomonadati</taxon>
        <taxon>Pseudomonadota</taxon>
        <taxon>Gammaproteobacteria</taxon>
        <taxon>Enterobacterales</taxon>
        <taxon>Erwiniaceae</taxon>
        <taxon>Rosenbergiella</taxon>
    </lineage>
</organism>
<evidence type="ECO:0000256" key="7">
    <source>
        <dbReference type="ARBA" id="ARBA00022692"/>
    </source>
</evidence>
<dbReference type="CDD" id="cd06261">
    <property type="entry name" value="TM_PBP2"/>
    <property type="match status" value="2"/>
</dbReference>
<evidence type="ECO:0000256" key="3">
    <source>
        <dbReference type="ARBA" id="ARBA00016947"/>
    </source>
</evidence>
<keyword evidence="8" id="KW-0677">Repeat</keyword>
<evidence type="ECO:0000256" key="8">
    <source>
        <dbReference type="ARBA" id="ARBA00022737"/>
    </source>
</evidence>
<keyword evidence="4 11" id="KW-0813">Transport</keyword>
<gene>
    <name evidence="13" type="primary">thiP</name>
    <name evidence="13" type="ORF">HGT73_01995</name>
</gene>
<dbReference type="PANTHER" id="PTHR30183">
    <property type="entry name" value="MOLYBDENUM TRANSPORT SYSTEM PERMEASE PROTEIN MODB"/>
    <property type="match status" value="1"/>
</dbReference>
<evidence type="ECO:0000256" key="10">
    <source>
        <dbReference type="ARBA" id="ARBA00023136"/>
    </source>
</evidence>
<sequence length="527" mass="58481">MNAWRIPGSIAALLIITLLCTTLAALFISAPLPSLSKVLSDPYLHHLLVFSFKQATLSALLATLMAIPVARALHRRHFFGKTLLLRLSSMTLILPVLVAVFGLLTVYGHEGWIASLCRAMNIPYRLSPYGLSGILLAHVFFNLPLATRLLLQAFQSIPSEQWQLADQLGMRGWYLFRFLQWPWLKRQLIPAFALIFMLCFTSFAIVLTLGGGPQATTLELAIFQALTFDYDPGKAALLALIQLLCCVLLVLVTYWLTPQRSHSISYRTRWQPKVEGKVALIIDSFALLFFSLLLLPPLIAVVSAGINSHTLDALKEPALWQAVWLSLRIAVLAGVFSTCVTLMLVWTSREYRLRQQTLAAISIEGSALAILALPSIVLATGAFLLLNSTVGLPRSPMFLVIVVNTLMALPYATKLLESPMRDLASQYARLCLSLDIRGWQRLRHIELPALRHPLLQAFAFSALMSLGDFGVIALFGSQDFQTLPFYLYQQIGAYRSQQAAVTALLLLAICFLFFMLIETLADPHADS</sequence>
<feature type="transmembrane region" description="Helical" evidence="11">
    <location>
        <begin position="52"/>
        <end position="71"/>
    </location>
</feature>
<feature type="transmembrane region" description="Helical" evidence="11">
    <location>
        <begin position="322"/>
        <end position="346"/>
    </location>
</feature>
<keyword evidence="5" id="KW-1003">Cell membrane</keyword>
<keyword evidence="7 11" id="KW-0812">Transmembrane</keyword>
<feature type="transmembrane region" description="Helical" evidence="11">
    <location>
        <begin position="83"/>
        <end position="109"/>
    </location>
</feature>
<comment type="subunit">
    <text evidence="2">The complex is composed of two ATP-binding proteins (ThiQ), two transmembrane proteins (ThiP) and a solute-binding protein (ThiB).</text>
</comment>
<dbReference type="Proteomes" id="UP000786875">
    <property type="component" value="Unassembled WGS sequence"/>
</dbReference>
<feature type="transmembrane region" description="Helical" evidence="11">
    <location>
        <begin position="496"/>
        <end position="517"/>
    </location>
</feature>
<evidence type="ECO:0000256" key="5">
    <source>
        <dbReference type="ARBA" id="ARBA00022475"/>
    </source>
</evidence>
<feature type="transmembrane region" description="Helical" evidence="11">
    <location>
        <begin position="397"/>
        <end position="416"/>
    </location>
</feature>
<dbReference type="PANTHER" id="PTHR30183:SF9">
    <property type="entry name" value="THIAMINE TRANSPORT SYSTEM PERMEASE PROTEIN THIP"/>
    <property type="match status" value="1"/>
</dbReference>
<feature type="transmembrane region" description="Helical" evidence="11">
    <location>
        <begin position="358"/>
        <end position="385"/>
    </location>
</feature>
<dbReference type="InterPro" id="IPR035906">
    <property type="entry name" value="MetI-like_sf"/>
</dbReference>
<dbReference type="InterPro" id="IPR000515">
    <property type="entry name" value="MetI-like"/>
</dbReference>
<dbReference type="PROSITE" id="PS50928">
    <property type="entry name" value="ABC_TM1"/>
    <property type="match status" value="2"/>
</dbReference>